<organism evidence="1">
    <name type="scientific">marine sediment metagenome</name>
    <dbReference type="NCBI Taxonomy" id="412755"/>
    <lineage>
        <taxon>unclassified sequences</taxon>
        <taxon>metagenomes</taxon>
        <taxon>ecological metagenomes</taxon>
    </lineage>
</organism>
<comment type="caution">
    <text evidence="1">The sequence shown here is derived from an EMBL/GenBank/DDBJ whole genome shotgun (WGS) entry which is preliminary data.</text>
</comment>
<proteinExistence type="predicted"/>
<gene>
    <name evidence="1" type="ORF">LCGC14_2673890</name>
</gene>
<sequence length="64" mass="7296">MEPGDIVEVVNGKGDENFIEGKAKLIRPSEIDNDGLNLFYEWWVIEFLDEPGQHYDRIIGSISS</sequence>
<reference evidence="1" key="1">
    <citation type="journal article" date="2015" name="Nature">
        <title>Complex archaea that bridge the gap between prokaryotes and eukaryotes.</title>
        <authorList>
            <person name="Spang A."/>
            <person name="Saw J.H."/>
            <person name="Jorgensen S.L."/>
            <person name="Zaremba-Niedzwiedzka K."/>
            <person name="Martijn J."/>
            <person name="Lind A.E."/>
            <person name="van Eijk R."/>
            <person name="Schleper C."/>
            <person name="Guy L."/>
            <person name="Ettema T.J."/>
        </authorList>
    </citation>
    <scope>NUCLEOTIDE SEQUENCE</scope>
</reference>
<protein>
    <submittedName>
        <fullName evidence="1">Uncharacterized protein</fullName>
    </submittedName>
</protein>
<evidence type="ECO:0000313" key="1">
    <source>
        <dbReference type="EMBL" id="KKK95332.1"/>
    </source>
</evidence>
<accession>A0A0F8ZNA2</accession>
<name>A0A0F8ZNA2_9ZZZZ</name>
<dbReference type="EMBL" id="LAZR01046959">
    <property type="protein sequence ID" value="KKK95332.1"/>
    <property type="molecule type" value="Genomic_DNA"/>
</dbReference>
<dbReference type="AlphaFoldDB" id="A0A0F8ZNA2"/>